<organism evidence="4 5">
    <name type="scientific">Solirubrobacter ginsenosidimutans</name>
    <dbReference type="NCBI Taxonomy" id="490573"/>
    <lineage>
        <taxon>Bacteria</taxon>
        <taxon>Bacillati</taxon>
        <taxon>Actinomycetota</taxon>
        <taxon>Thermoleophilia</taxon>
        <taxon>Solirubrobacterales</taxon>
        <taxon>Solirubrobacteraceae</taxon>
        <taxon>Solirubrobacter</taxon>
    </lineage>
</organism>
<gene>
    <name evidence="4" type="ORF">OM076_42195</name>
</gene>
<name>A0A9X3N291_9ACTN</name>
<dbReference type="GO" id="GO:0004016">
    <property type="term" value="F:adenylate cyclase activity"/>
    <property type="evidence" value="ECO:0007669"/>
    <property type="project" value="TreeGrafter"/>
</dbReference>
<evidence type="ECO:0000259" key="3">
    <source>
        <dbReference type="Pfam" id="PF13191"/>
    </source>
</evidence>
<evidence type="ECO:0000256" key="1">
    <source>
        <dbReference type="ARBA" id="ARBA00022741"/>
    </source>
</evidence>
<evidence type="ECO:0000256" key="2">
    <source>
        <dbReference type="ARBA" id="ARBA00022840"/>
    </source>
</evidence>
<dbReference type="InterPro" id="IPR041664">
    <property type="entry name" value="AAA_16"/>
</dbReference>
<dbReference type="SUPFAM" id="SSF52540">
    <property type="entry name" value="P-loop containing nucleoside triphosphate hydrolases"/>
    <property type="match status" value="1"/>
</dbReference>
<feature type="non-terminal residue" evidence="4">
    <location>
        <position position="364"/>
    </location>
</feature>
<dbReference type="GO" id="GO:0005737">
    <property type="term" value="C:cytoplasm"/>
    <property type="evidence" value="ECO:0007669"/>
    <property type="project" value="TreeGrafter"/>
</dbReference>
<dbReference type="GO" id="GO:0005524">
    <property type="term" value="F:ATP binding"/>
    <property type="evidence" value="ECO:0007669"/>
    <property type="project" value="UniProtKB-KW"/>
</dbReference>
<evidence type="ECO:0000313" key="4">
    <source>
        <dbReference type="EMBL" id="MDA0166947.1"/>
    </source>
</evidence>
<dbReference type="EMBL" id="JAPDOD010000082">
    <property type="protein sequence ID" value="MDA0166947.1"/>
    <property type="molecule type" value="Genomic_DNA"/>
</dbReference>
<proteinExistence type="predicted"/>
<sequence length="364" mass="36714">MTVLLKVVGAPGAPAPLIERAHELDVLAGGVAGLAAGRSAVIVLDAPAGLGKTALLDQAAELAARSGQRVRRATPGPLERHFSFGVIRTLLEGPLRAAPAAERARALDGVAATAGELLLEGTTPGADSTTLVAHSVLWLCSALAERRPLALFVDDAHWADRRSLEVLAYLAGRSEDVPLLLVVAARGDDPDAAADLLSLLGAARSATVLHPQPLTDAGACALIERLAPGTPDDIAADCRRVVAGNPWLLGELGRLLAEHGPSAICSSSFDGPPMTGVVRRRVAELSPRDRRILEALAVVGDTAAPHVVAAVAGVGVGELGPARDALVAAGLLVRGTGAGVRGAPAASDVAAAVRGAGALEVGGQ</sequence>
<protein>
    <submittedName>
        <fullName evidence="4">AAA family ATPase</fullName>
    </submittedName>
</protein>
<comment type="caution">
    <text evidence="4">The sequence shown here is derived from an EMBL/GenBank/DDBJ whole genome shotgun (WGS) entry which is preliminary data.</text>
</comment>
<evidence type="ECO:0000313" key="5">
    <source>
        <dbReference type="Proteomes" id="UP001149140"/>
    </source>
</evidence>
<dbReference type="Pfam" id="PF13191">
    <property type="entry name" value="AAA_16"/>
    <property type="match status" value="1"/>
</dbReference>
<keyword evidence="2" id="KW-0067">ATP-binding</keyword>
<dbReference type="PANTHER" id="PTHR16305">
    <property type="entry name" value="TESTICULAR SOLUBLE ADENYLYL CYCLASE"/>
    <property type="match status" value="1"/>
</dbReference>
<reference evidence="4" key="1">
    <citation type="submission" date="2022-10" db="EMBL/GenBank/DDBJ databases">
        <title>The WGS of Solirubrobacter ginsenosidimutans DSM 21036.</title>
        <authorList>
            <person name="Jiang Z."/>
        </authorList>
    </citation>
    <scope>NUCLEOTIDE SEQUENCE</scope>
    <source>
        <strain evidence="4">DSM 21036</strain>
    </source>
</reference>
<feature type="domain" description="Orc1-like AAA ATPase" evidence="3">
    <location>
        <begin position="17"/>
        <end position="182"/>
    </location>
</feature>
<keyword evidence="1" id="KW-0547">Nucleotide-binding</keyword>
<dbReference type="AlphaFoldDB" id="A0A9X3N291"/>
<accession>A0A9X3N291</accession>
<dbReference type="InterPro" id="IPR027417">
    <property type="entry name" value="P-loop_NTPase"/>
</dbReference>
<keyword evidence="5" id="KW-1185">Reference proteome</keyword>
<dbReference type="RefSeq" id="WP_270046200.1">
    <property type="nucleotide sequence ID" value="NZ_JAPDOD010000082.1"/>
</dbReference>
<dbReference type="PANTHER" id="PTHR16305:SF35">
    <property type="entry name" value="TRANSCRIPTIONAL ACTIVATOR DOMAIN"/>
    <property type="match status" value="1"/>
</dbReference>
<dbReference type="Proteomes" id="UP001149140">
    <property type="component" value="Unassembled WGS sequence"/>
</dbReference>